<protein>
    <submittedName>
        <fullName evidence="2">Uncharacterized protein</fullName>
    </submittedName>
</protein>
<evidence type="ECO:0000313" key="2">
    <source>
        <dbReference type="EMBL" id="ADC46932.1"/>
    </source>
</evidence>
<dbReference type="HOGENOM" id="CLU_1140577_0_0_2"/>
<dbReference type="OrthoDB" id="385506at2157"/>
<dbReference type="EMBL" id="CP001719">
    <property type="protein sequence ID" value="ADC46932.1"/>
    <property type="molecule type" value="Genomic_DNA"/>
</dbReference>
<accession>D3E321</accession>
<dbReference type="RefSeq" id="WP_012955882.1">
    <property type="nucleotide sequence ID" value="NC_013790.1"/>
</dbReference>
<keyword evidence="1" id="KW-0472">Membrane</keyword>
<evidence type="ECO:0000256" key="1">
    <source>
        <dbReference type="SAM" id="Phobius"/>
    </source>
</evidence>
<dbReference type="STRING" id="634498.mru_1081"/>
<dbReference type="AlphaFoldDB" id="D3E321"/>
<dbReference type="InterPro" id="IPR017199">
    <property type="entry name" value="UCP037409_transporter"/>
</dbReference>
<feature type="transmembrane region" description="Helical" evidence="1">
    <location>
        <begin position="6"/>
        <end position="26"/>
    </location>
</feature>
<evidence type="ECO:0000313" key="3">
    <source>
        <dbReference type="Proteomes" id="UP000008680"/>
    </source>
</evidence>
<dbReference type="KEGG" id="mru:mru_1081"/>
<sequence length="243" mass="27358">MELIFSVFAVISLAAILLLGIELGLLSKFFNLSLKKHLILVLAYSIIIFAVIVILSPSYEAVLNSTFYSFYYYIIMGFVCLALGLLTLFYWSKMEWYPPALKCLLYFDFVPISLSLMLISTALMAPSFAFKVQNFSLNLTMVNSGLILVVLMAILMVIFYLFSDFVEDYRVTHYAIIIGSLLLIFALAYFVLGFIIPNMAPVFANPSTELTLMPIESIVVMVVLIALLLGLGALFRKRTNRLE</sequence>
<dbReference type="PATRIC" id="fig|634498.28.peg.1083"/>
<feature type="transmembrane region" description="Helical" evidence="1">
    <location>
        <begin position="217"/>
        <end position="235"/>
    </location>
</feature>
<keyword evidence="3" id="KW-1185">Reference proteome</keyword>
<keyword evidence="1" id="KW-1133">Transmembrane helix</keyword>
<feature type="transmembrane region" description="Helical" evidence="1">
    <location>
        <begin position="145"/>
        <end position="162"/>
    </location>
</feature>
<feature type="transmembrane region" description="Helical" evidence="1">
    <location>
        <begin position="174"/>
        <end position="197"/>
    </location>
</feature>
<keyword evidence="1" id="KW-0812">Transmembrane</keyword>
<feature type="transmembrane region" description="Helical" evidence="1">
    <location>
        <begin position="103"/>
        <end position="125"/>
    </location>
</feature>
<proteinExistence type="predicted"/>
<organism evidence="2 3">
    <name type="scientific">Methanobrevibacter ruminantium (strain ATCC 35063 / DSM 1093 / JCM 13430 / OCM 146 / M1)</name>
    <name type="common">Methanobacterium ruminantium</name>
    <dbReference type="NCBI Taxonomy" id="634498"/>
    <lineage>
        <taxon>Archaea</taxon>
        <taxon>Methanobacteriati</taxon>
        <taxon>Methanobacteriota</taxon>
        <taxon>Methanomada group</taxon>
        <taxon>Methanobacteria</taxon>
        <taxon>Methanobacteriales</taxon>
        <taxon>Methanobacteriaceae</taxon>
        <taxon>Methanobrevibacter</taxon>
    </lineage>
</organism>
<reference evidence="2 3" key="1">
    <citation type="journal article" date="2010" name="PLoS ONE">
        <title>The genome sequence of the rumen methanogen Methanobrevibacter ruminantium reveals new possibilities for controlling ruminant methane emissions.</title>
        <authorList>
            <person name="Leahy S.C."/>
            <person name="Kelly W.J."/>
            <person name="Altermann E."/>
            <person name="Ronimus R.S."/>
            <person name="Yeoman C.J."/>
            <person name="Pacheco D.M."/>
            <person name="Li D."/>
            <person name="Kong Z."/>
            <person name="McTavish S."/>
            <person name="Sang C."/>
            <person name="Lambie S.C."/>
            <person name="Janssen P.H."/>
            <person name="Dey D."/>
            <person name="Attwood G.T."/>
        </authorList>
    </citation>
    <scope>NUCLEOTIDE SEQUENCE [LARGE SCALE GENOMIC DNA]</scope>
    <source>
        <strain evidence="3">ATCC 35063 / DSM 1093 / JCM 13430 / OCM 146 / M1</strain>
    </source>
</reference>
<gene>
    <name evidence="2" type="ordered locus">mru_1081</name>
</gene>
<feature type="transmembrane region" description="Helical" evidence="1">
    <location>
        <begin position="70"/>
        <end position="91"/>
    </location>
</feature>
<dbReference type="GeneID" id="8770733"/>
<dbReference type="eggNOG" id="arCOG04841">
    <property type="taxonomic scope" value="Archaea"/>
</dbReference>
<dbReference type="Pfam" id="PF09930">
    <property type="entry name" value="DUF2162"/>
    <property type="match status" value="1"/>
</dbReference>
<name>D3E321_METRM</name>
<feature type="transmembrane region" description="Helical" evidence="1">
    <location>
        <begin position="38"/>
        <end position="58"/>
    </location>
</feature>
<dbReference type="Proteomes" id="UP000008680">
    <property type="component" value="Chromosome"/>
</dbReference>